<name>A0A0F9DRG4_9ZZZZ</name>
<evidence type="ECO:0000313" key="1">
    <source>
        <dbReference type="EMBL" id="KKL64319.1"/>
    </source>
</evidence>
<dbReference type="AlphaFoldDB" id="A0A0F9DRG4"/>
<gene>
    <name evidence="1" type="ORF">LCGC14_2166280</name>
</gene>
<organism evidence="1">
    <name type="scientific">marine sediment metagenome</name>
    <dbReference type="NCBI Taxonomy" id="412755"/>
    <lineage>
        <taxon>unclassified sequences</taxon>
        <taxon>metagenomes</taxon>
        <taxon>ecological metagenomes</taxon>
    </lineage>
</organism>
<comment type="caution">
    <text evidence="1">The sequence shown here is derived from an EMBL/GenBank/DDBJ whole genome shotgun (WGS) entry which is preliminary data.</text>
</comment>
<proteinExistence type="predicted"/>
<sequence>FSIQGELREAFNEKNWTKAYNKNDNLFKLKYGVKLHSTGIRKHELGKPIDTYRKASLFWTRNPKLVNPMKEKRIWVQVAKNFEPFIKLSEEEVRQELFDFDEKFNFNASDLGKGKHEIGVEVWASWHKHDYTEPDSVKNHAKEIEIIIN</sequence>
<protein>
    <submittedName>
        <fullName evidence="1">Uncharacterized protein</fullName>
    </submittedName>
</protein>
<dbReference type="EMBL" id="LAZR01027884">
    <property type="protein sequence ID" value="KKL64319.1"/>
    <property type="molecule type" value="Genomic_DNA"/>
</dbReference>
<reference evidence="1" key="1">
    <citation type="journal article" date="2015" name="Nature">
        <title>Complex archaea that bridge the gap between prokaryotes and eukaryotes.</title>
        <authorList>
            <person name="Spang A."/>
            <person name="Saw J.H."/>
            <person name="Jorgensen S.L."/>
            <person name="Zaremba-Niedzwiedzka K."/>
            <person name="Martijn J."/>
            <person name="Lind A.E."/>
            <person name="van Eijk R."/>
            <person name="Schleper C."/>
            <person name="Guy L."/>
            <person name="Ettema T.J."/>
        </authorList>
    </citation>
    <scope>NUCLEOTIDE SEQUENCE</scope>
</reference>
<accession>A0A0F9DRG4</accession>
<feature type="non-terminal residue" evidence="1">
    <location>
        <position position="1"/>
    </location>
</feature>